<evidence type="ECO:0000313" key="2">
    <source>
        <dbReference type="EMBL" id="CAI9299369.1"/>
    </source>
</evidence>
<proteinExistence type="predicted"/>
<dbReference type="AlphaFoldDB" id="A0AA35ZUX9"/>
<accession>A0AA35ZUX9</accession>
<evidence type="ECO:0000256" key="1">
    <source>
        <dbReference type="SAM" id="MobiDB-lite"/>
    </source>
</evidence>
<keyword evidence="3" id="KW-1185">Reference proteome</keyword>
<feature type="region of interest" description="Disordered" evidence="1">
    <location>
        <begin position="118"/>
        <end position="161"/>
    </location>
</feature>
<reference evidence="2" key="1">
    <citation type="submission" date="2023-04" db="EMBL/GenBank/DDBJ databases">
        <authorList>
            <person name="Vijverberg K."/>
            <person name="Xiong W."/>
            <person name="Schranz E."/>
        </authorList>
    </citation>
    <scope>NUCLEOTIDE SEQUENCE</scope>
</reference>
<evidence type="ECO:0000313" key="3">
    <source>
        <dbReference type="Proteomes" id="UP001177003"/>
    </source>
</evidence>
<sequence>MITGSHRSYFGDIITKWFHRVIGIRTCGAIRYGGLITVIARSLTEQSPPGYTFFSADSFRLTLQNLRAMHMLRTTPGGYVWMRGRSTYFKVIGPDVIALADPISNTMWVLPSNIPPPPSIRRAQQVRHPPSDRPCSSTQHPDYADATPVSFRQPDPMQTDY</sequence>
<protein>
    <submittedName>
        <fullName evidence="2">Uncharacterized protein</fullName>
    </submittedName>
</protein>
<dbReference type="Proteomes" id="UP001177003">
    <property type="component" value="Chromosome 8"/>
</dbReference>
<gene>
    <name evidence="2" type="ORF">LSALG_LOCUS38082</name>
</gene>
<dbReference type="EMBL" id="OX465084">
    <property type="protein sequence ID" value="CAI9299369.1"/>
    <property type="molecule type" value="Genomic_DNA"/>
</dbReference>
<organism evidence="2 3">
    <name type="scientific">Lactuca saligna</name>
    <name type="common">Willowleaf lettuce</name>
    <dbReference type="NCBI Taxonomy" id="75948"/>
    <lineage>
        <taxon>Eukaryota</taxon>
        <taxon>Viridiplantae</taxon>
        <taxon>Streptophyta</taxon>
        <taxon>Embryophyta</taxon>
        <taxon>Tracheophyta</taxon>
        <taxon>Spermatophyta</taxon>
        <taxon>Magnoliopsida</taxon>
        <taxon>eudicotyledons</taxon>
        <taxon>Gunneridae</taxon>
        <taxon>Pentapetalae</taxon>
        <taxon>asterids</taxon>
        <taxon>campanulids</taxon>
        <taxon>Asterales</taxon>
        <taxon>Asteraceae</taxon>
        <taxon>Cichorioideae</taxon>
        <taxon>Cichorieae</taxon>
        <taxon>Lactucinae</taxon>
        <taxon>Lactuca</taxon>
    </lineage>
</organism>
<name>A0AA35ZUX9_LACSI</name>